<evidence type="ECO:0000256" key="1">
    <source>
        <dbReference type="ARBA" id="ARBA00023002"/>
    </source>
</evidence>
<evidence type="ECO:0000259" key="4">
    <source>
        <dbReference type="Pfam" id="PF00389"/>
    </source>
</evidence>
<evidence type="ECO:0000256" key="3">
    <source>
        <dbReference type="RuleBase" id="RU003719"/>
    </source>
</evidence>
<protein>
    <submittedName>
        <fullName evidence="6">3-phosphoglycerate dehydrogenase</fullName>
    </submittedName>
</protein>
<dbReference type="InterPro" id="IPR036291">
    <property type="entry name" value="NAD(P)-bd_dom_sf"/>
</dbReference>
<dbReference type="RefSeq" id="WP_260906960.1">
    <property type="nucleotide sequence ID" value="NZ_JAOCZP010000011.1"/>
</dbReference>
<dbReference type="InterPro" id="IPR006140">
    <property type="entry name" value="D-isomer_DH_NAD-bd"/>
</dbReference>
<dbReference type="EMBL" id="JAOCZP010000011">
    <property type="protein sequence ID" value="MCT7378141.1"/>
    <property type="molecule type" value="Genomic_DNA"/>
</dbReference>
<keyword evidence="7" id="KW-1185">Reference proteome</keyword>
<comment type="similarity">
    <text evidence="3">Belongs to the D-isomer specific 2-hydroxyacid dehydrogenase family.</text>
</comment>
<dbReference type="SUPFAM" id="SSF51735">
    <property type="entry name" value="NAD(P)-binding Rossmann-fold domains"/>
    <property type="match status" value="1"/>
</dbReference>
<comment type="caution">
    <text evidence="6">The sequence shown here is derived from an EMBL/GenBank/DDBJ whole genome shotgun (WGS) entry which is preliminary data.</text>
</comment>
<dbReference type="Gene3D" id="3.40.50.720">
    <property type="entry name" value="NAD(P)-binding Rossmann-like Domain"/>
    <property type="match status" value="2"/>
</dbReference>
<keyword evidence="2" id="KW-0520">NAD</keyword>
<dbReference type="Proteomes" id="UP001320831">
    <property type="component" value="Unassembled WGS sequence"/>
</dbReference>
<dbReference type="PROSITE" id="PS00671">
    <property type="entry name" value="D_2_HYDROXYACID_DH_3"/>
    <property type="match status" value="1"/>
</dbReference>
<proteinExistence type="inferred from homology"/>
<feature type="domain" description="D-isomer specific 2-hydroxyacid dehydrogenase catalytic" evidence="4">
    <location>
        <begin position="52"/>
        <end position="315"/>
    </location>
</feature>
<keyword evidence="1 3" id="KW-0560">Oxidoreductase</keyword>
<organism evidence="6 7">
    <name type="scientific">Chelativorans salis</name>
    <dbReference type="NCBI Taxonomy" id="2978478"/>
    <lineage>
        <taxon>Bacteria</taxon>
        <taxon>Pseudomonadati</taxon>
        <taxon>Pseudomonadota</taxon>
        <taxon>Alphaproteobacteria</taxon>
        <taxon>Hyphomicrobiales</taxon>
        <taxon>Phyllobacteriaceae</taxon>
        <taxon>Chelativorans</taxon>
    </lineage>
</organism>
<accession>A0ABT2LUE2</accession>
<dbReference type="PANTHER" id="PTHR10996:SF178">
    <property type="entry name" value="2-HYDROXYACID DEHYDROGENASE YGL185C-RELATED"/>
    <property type="match status" value="1"/>
</dbReference>
<reference evidence="6 7" key="1">
    <citation type="submission" date="2022-09" db="EMBL/GenBank/DDBJ databases">
        <title>Chelativorans salina sp. nov., a novel slightly halophilic bacterium isolated from a saline lake sediment enrichment.</title>
        <authorList>
            <person name="Gao L."/>
            <person name="Fang B.-Z."/>
            <person name="Li W.-J."/>
        </authorList>
    </citation>
    <scope>NUCLEOTIDE SEQUENCE [LARGE SCALE GENOMIC DNA]</scope>
    <source>
        <strain evidence="6 7">EGI FJ00035</strain>
    </source>
</reference>
<dbReference type="InterPro" id="IPR029753">
    <property type="entry name" value="D-isomer_DH_CS"/>
</dbReference>
<dbReference type="InterPro" id="IPR050223">
    <property type="entry name" value="D-isomer_2-hydroxyacid_DH"/>
</dbReference>
<dbReference type="InterPro" id="IPR006139">
    <property type="entry name" value="D-isomer_2_OHA_DH_cat_dom"/>
</dbReference>
<evidence type="ECO:0000313" key="7">
    <source>
        <dbReference type="Proteomes" id="UP001320831"/>
    </source>
</evidence>
<feature type="domain" description="D-isomer specific 2-hydroxyacid dehydrogenase NAD-binding" evidence="5">
    <location>
        <begin position="126"/>
        <end position="298"/>
    </location>
</feature>
<dbReference type="SUPFAM" id="SSF52283">
    <property type="entry name" value="Formate/glycerate dehydrogenase catalytic domain-like"/>
    <property type="match status" value="1"/>
</dbReference>
<dbReference type="Pfam" id="PF00389">
    <property type="entry name" value="2-Hacid_dh"/>
    <property type="match status" value="1"/>
</dbReference>
<evidence type="ECO:0000313" key="6">
    <source>
        <dbReference type="EMBL" id="MCT7378141.1"/>
    </source>
</evidence>
<evidence type="ECO:0000256" key="2">
    <source>
        <dbReference type="ARBA" id="ARBA00023027"/>
    </source>
</evidence>
<dbReference type="PANTHER" id="PTHR10996">
    <property type="entry name" value="2-HYDROXYACID DEHYDROGENASE-RELATED"/>
    <property type="match status" value="1"/>
</dbReference>
<sequence length="332" mass="36143">MEIPDRSAGRPPITRVAVPAIAFAQHPGLVERLLALYPDAKVNTEGGIYYRGEDETIDYLAGCEAAIISFEKITDRVLRALPDLRVVSKLGVGLDQIDPIAMRRHGVRLGWTPGVNKRAVAELALCLAMAVLRQVLPCNLSMRAGDRPLTRLGRQLSGRVVGVHGVGEIGQEFIRLLQSFGCRVLGCDIKDRSAFYAQYGVEAVSAEELAARSEVLSIHLNLNPTTRNLYDIGMLRSLRPDCVLINTGRGEVVNEHALYRALTEGWIAAAGLDVFETEPATDDALLNLPNLVATPHIGAGSIEARWEMGITAIEGLTDNFIPVPGKPPFEFF</sequence>
<evidence type="ECO:0000259" key="5">
    <source>
        <dbReference type="Pfam" id="PF02826"/>
    </source>
</evidence>
<gene>
    <name evidence="6" type="ORF">N5A92_24295</name>
</gene>
<dbReference type="Pfam" id="PF02826">
    <property type="entry name" value="2-Hacid_dh_C"/>
    <property type="match status" value="1"/>
</dbReference>
<name>A0ABT2LUE2_9HYPH</name>